<comment type="caution">
    <text evidence="2">The sequence shown here is derived from an EMBL/GenBank/DDBJ whole genome shotgun (WGS) entry which is preliminary data.</text>
</comment>
<dbReference type="Proteomes" id="UP001151760">
    <property type="component" value="Unassembled WGS sequence"/>
</dbReference>
<keyword evidence="1" id="KW-1133">Transmembrane helix</keyword>
<organism evidence="2 3">
    <name type="scientific">Tanacetum coccineum</name>
    <dbReference type="NCBI Taxonomy" id="301880"/>
    <lineage>
        <taxon>Eukaryota</taxon>
        <taxon>Viridiplantae</taxon>
        <taxon>Streptophyta</taxon>
        <taxon>Embryophyta</taxon>
        <taxon>Tracheophyta</taxon>
        <taxon>Spermatophyta</taxon>
        <taxon>Magnoliopsida</taxon>
        <taxon>eudicotyledons</taxon>
        <taxon>Gunneridae</taxon>
        <taxon>Pentapetalae</taxon>
        <taxon>asterids</taxon>
        <taxon>campanulids</taxon>
        <taxon>Asterales</taxon>
        <taxon>Asteraceae</taxon>
        <taxon>Asteroideae</taxon>
        <taxon>Anthemideae</taxon>
        <taxon>Anthemidinae</taxon>
        <taxon>Tanacetum</taxon>
    </lineage>
</organism>
<evidence type="ECO:0000256" key="1">
    <source>
        <dbReference type="SAM" id="Phobius"/>
    </source>
</evidence>
<keyword evidence="1" id="KW-0472">Membrane</keyword>
<keyword evidence="1" id="KW-0812">Transmembrane</keyword>
<dbReference type="EMBL" id="BQNB010015394">
    <property type="protein sequence ID" value="GJT39533.1"/>
    <property type="molecule type" value="Genomic_DNA"/>
</dbReference>
<accession>A0ABQ5DKV7</accession>
<evidence type="ECO:0000313" key="2">
    <source>
        <dbReference type="EMBL" id="GJT39533.1"/>
    </source>
</evidence>
<gene>
    <name evidence="2" type="ORF">Tco_0939398</name>
</gene>
<sequence length="212" mass="23859">MTASKQSNWRQMILLKFNTLFLSLPFGFKSLLFPGDLFRSVKNDKFPSCIASIPLQNLAIASFKCFSVQQLLHGMQIELPISAEEDSGSVVYVFRKHAVALAFSPNGIMEDLKLESIVRAASKRVQNSVASVSANKNYWGLKISLDHREKVFKTSDVSSLERRKRVQEQSLLEWELGFAFLTSQEISGNCNLKSRITGIGPKREKIVIEDLT</sequence>
<feature type="transmembrane region" description="Helical" evidence="1">
    <location>
        <begin position="12"/>
        <end position="33"/>
    </location>
</feature>
<name>A0ABQ5DKV7_9ASTR</name>
<proteinExistence type="predicted"/>
<keyword evidence="3" id="KW-1185">Reference proteome</keyword>
<reference evidence="2" key="1">
    <citation type="journal article" date="2022" name="Int. J. Mol. Sci.">
        <title>Draft Genome of Tanacetum Coccineum: Genomic Comparison of Closely Related Tanacetum-Family Plants.</title>
        <authorList>
            <person name="Yamashiro T."/>
            <person name="Shiraishi A."/>
            <person name="Nakayama K."/>
            <person name="Satake H."/>
        </authorList>
    </citation>
    <scope>NUCLEOTIDE SEQUENCE</scope>
</reference>
<reference evidence="2" key="2">
    <citation type="submission" date="2022-01" db="EMBL/GenBank/DDBJ databases">
        <authorList>
            <person name="Yamashiro T."/>
            <person name="Shiraishi A."/>
            <person name="Satake H."/>
            <person name="Nakayama K."/>
        </authorList>
    </citation>
    <scope>NUCLEOTIDE SEQUENCE</scope>
</reference>
<evidence type="ECO:0000313" key="3">
    <source>
        <dbReference type="Proteomes" id="UP001151760"/>
    </source>
</evidence>
<protein>
    <submittedName>
        <fullName evidence="2">Uncharacterized protein</fullName>
    </submittedName>
</protein>